<accession>A0ABP8IAE2</accession>
<comment type="caution">
    <text evidence="2">The sequence shown here is derived from an EMBL/GenBank/DDBJ whole genome shotgun (WGS) entry which is preliminary data.</text>
</comment>
<dbReference type="RefSeq" id="WP_345291225.1">
    <property type="nucleotide sequence ID" value="NZ_BAABFV010000001.1"/>
</dbReference>
<evidence type="ECO:0000313" key="3">
    <source>
        <dbReference type="Proteomes" id="UP001501011"/>
    </source>
</evidence>
<keyword evidence="3" id="KW-1185">Reference proteome</keyword>
<evidence type="ECO:0008006" key="4">
    <source>
        <dbReference type="Google" id="ProtNLM"/>
    </source>
</evidence>
<proteinExistence type="predicted"/>
<feature type="signal peptide" evidence="1">
    <location>
        <begin position="1"/>
        <end position="23"/>
    </location>
</feature>
<dbReference type="Proteomes" id="UP001501011">
    <property type="component" value="Unassembled WGS sequence"/>
</dbReference>
<evidence type="ECO:0000256" key="1">
    <source>
        <dbReference type="SAM" id="SignalP"/>
    </source>
</evidence>
<protein>
    <recommendedName>
        <fullName evidence="4">PepSY domain-containing protein</fullName>
    </recommendedName>
</protein>
<gene>
    <name evidence="2" type="ORF">GCM10023151_00780</name>
</gene>
<keyword evidence="1" id="KW-0732">Signal</keyword>
<evidence type="ECO:0000313" key="2">
    <source>
        <dbReference type="EMBL" id="GAA4354595.1"/>
    </source>
</evidence>
<sequence length="98" mass="10643">MIKKLTLLAILVTVFSYGPSAFGATEKRLPTPQLQEKKSCTPIGKGAAMSAAARRIDSKVLSASLNMRARPPVYRVKVLTDSGRVRYIYVDACTGRLA</sequence>
<feature type="chain" id="PRO_5047516436" description="PepSY domain-containing protein" evidence="1">
    <location>
        <begin position="24"/>
        <end position="98"/>
    </location>
</feature>
<organism evidence="2 3">
    <name type="scientific">Kangiella marina</name>
    <dbReference type="NCBI Taxonomy" id="1079178"/>
    <lineage>
        <taxon>Bacteria</taxon>
        <taxon>Pseudomonadati</taxon>
        <taxon>Pseudomonadota</taxon>
        <taxon>Gammaproteobacteria</taxon>
        <taxon>Kangiellales</taxon>
        <taxon>Kangiellaceae</taxon>
        <taxon>Kangiella</taxon>
    </lineage>
</organism>
<reference evidence="3" key="1">
    <citation type="journal article" date="2019" name="Int. J. Syst. Evol. Microbiol.">
        <title>The Global Catalogue of Microorganisms (GCM) 10K type strain sequencing project: providing services to taxonomists for standard genome sequencing and annotation.</title>
        <authorList>
            <consortium name="The Broad Institute Genomics Platform"/>
            <consortium name="The Broad Institute Genome Sequencing Center for Infectious Disease"/>
            <person name="Wu L."/>
            <person name="Ma J."/>
        </authorList>
    </citation>
    <scope>NUCLEOTIDE SEQUENCE [LARGE SCALE GENOMIC DNA]</scope>
    <source>
        <strain evidence="3">JCM 17728</strain>
    </source>
</reference>
<name>A0ABP8IAE2_9GAMM</name>
<dbReference type="EMBL" id="BAABFV010000001">
    <property type="protein sequence ID" value="GAA4354595.1"/>
    <property type="molecule type" value="Genomic_DNA"/>
</dbReference>